<evidence type="ECO:0000256" key="8">
    <source>
        <dbReference type="ARBA" id="ARBA00022741"/>
    </source>
</evidence>
<evidence type="ECO:0000256" key="12">
    <source>
        <dbReference type="ARBA" id="ARBA00023012"/>
    </source>
</evidence>
<dbReference type="Pfam" id="PF02518">
    <property type="entry name" value="HATPase_c"/>
    <property type="match status" value="1"/>
</dbReference>
<feature type="domain" description="Histidine kinase" evidence="15">
    <location>
        <begin position="256"/>
        <end position="473"/>
    </location>
</feature>
<dbReference type="AlphaFoldDB" id="A0A1I6KRN7"/>
<evidence type="ECO:0000256" key="9">
    <source>
        <dbReference type="ARBA" id="ARBA00022777"/>
    </source>
</evidence>
<evidence type="ECO:0000256" key="5">
    <source>
        <dbReference type="ARBA" id="ARBA00022553"/>
    </source>
</evidence>
<evidence type="ECO:0000256" key="6">
    <source>
        <dbReference type="ARBA" id="ARBA00022679"/>
    </source>
</evidence>
<dbReference type="PANTHER" id="PTHR45528">
    <property type="entry name" value="SENSOR HISTIDINE KINASE CPXA"/>
    <property type="match status" value="1"/>
</dbReference>
<dbReference type="InterPro" id="IPR003660">
    <property type="entry name" value="HAMP_dom"/>
</dbReference>
<keyword evidence="12" id="KW-0902">Two-component regulatory system</keyword>
<comment type="catalytic activity">
    <reaction evidence="1">
        <text>ATP + protein L-histidine = ADP + protein N-phospho-L-histidine.</text>
        <dbReference type="EC" id="2.7.13.3"/>
    </reaction>
</comment>
<organism evidence="17 18">
    <name type="scientific">Anaeromicropila populeti</name>
    <dbReference type="NCBI Taxonomy" id="37658"/>
    <lineage>
        <taxon>Bacteria</taxon>
        <taxon>Bacillati</taxon>
        <taxon>Bacillota</taxon>
        <taxon>Clostridia</taxon>
        <taxon>Lachnospirales</taxon>
        <taxon>Lachnospiraceae</taxon>
        <taxon>Anaeromicropila</taxon>
    </lineage>
</organism>
<dbReference type="PRINTS" id="PR00344">
    <property type="entry name" value="BCTRLSENSOR"/>
</dbReference>
<evidence type="ECO:0000256" key="4">
    <source>
        <dbReference type="ARBA" id="ARBA00022475"/>
    </source>
</evidence>
<dbReference type="PANTHER" id="PTHR45528:SF1">
    <property type="entry name" value="SENSOR HISTIDINE KINASE CPXA"/>
    <property type="match status" value="1"/>
</dbReference>
<dbReference type="GO" id="GO:0005886">
    <property type="term" value="C:plasma membrane"/>
    <property type="evidence" value="ECO:0007669"/>
    <property type="project" value="UniProtKB-SubCell"/>
</dbReference>
<dbReference type="SMART" id="SM00388">
    <property type="entry name" value="HisKA"/>
    <property type="match status" value="1"/>
</dbReference>
<evidence type="ECO:0000256" key="11">
    <source>
        <dbReference type="ARBA" id="ARBA00022989"/>
    </source>
</evidence>
<keyword evidence="8" id="KW-0547">Nucleotide-binding</keyword>
<dbReference type="InterPro" id="IPR036097">
    <property type="entry name" value="HisK_dim/P_sf"/>
</dbReference>
<name>A0A1I6KRN7_9FIRM</name>
<dbReference type="SUPFAM" id="SSF47384">
    <property type="entry name" value="Homodimeric domain of signal transducing histidine kinase"/>
    <property type="match status" value="1"/>
</dbReference>
<keyword evidence="5" id="KW-0597">Phosphoprotein</keyword>
<feature type="transmembrane region" description="Helical" evidence="14">
    <location>
        <begin position="176"/>
        <end position="195"/>
    </location>
</feature>
<keyword evidence="18" id="KW-1185">Reference proteome</keyword>
<dbReference type="OrthoDB" id="9762826at2"/>
<dbReference type="InterPro" id="IPR003661">
    <property type="entry name" value="HisK_dim/P_dom"/>
</dbReference>
<evidence type="ECO:0000256" key="13">
    <source>
        <dbReference type="ARBA" id="ARBA00023136"/>
    </source>
</evidence>
<evidence type="ECO:0000256" key="3">
    <source>
        <dbReference type="ARBA" id="ARBA00012438"/>
    </source>
</evidence>
<keyword evidence="11 14" id="KW-1133">Transmembrane helix</keyword>
<evidence type="ECO:0000256" key="7">
    <source>
        <dbReference type="ARBA" id="ARBA00022692"/>
    </source>
</evidence>
<dbReference type="EMBL" id="FOYZ01000010">
    <property type="protein sequence ID" value="SFR93580.1"/>
    <property type="molecule type" value="Genomic_DNA"/>
</dbReference>
<dbReference type="InterPro" id="IPR005467">
    <property type="entry name" value="His_kinase_dom"/>
</dbReference>
<keyword evidence="9 17" id="KW-0418">Kinase</keyword>
<protein>
    <recommendedName>
        <fullName evidence="3">histidine kinase</fullName>
        <ecNumber evidence="3">2.7.13.3</ecNumber>
    </recommendedName>
</protein>
<proteinExistence type="predicted"/>
<dbReference type="Gene3D" id="6.10.340.10">
    <property type="match status" value="1"/>
</dbReference>
<dbReference type="SMART" id="SM00304">
    <property type="entry name" value="HAMP"/>
    <property type="match status" value="1"/>
</dbReference>
<reference evidence="17 18" key="1">
    <citation type="submission" date="2016-10" db="EMBL/GenBank/DDBJ databases">
        <authorList>
            <person name="de Groot N.N."/>
        </authorList>
    </citation>
    <scope>NUCLEOTIDE SEQUENCE [LARGE SCALE GENOMIC DNA]</scope>
    <source>
        <strain evidence="17 18">743A</strain>
    </source>
</reference>
<keyword evidence="6" id="KW-0808">Transferase</keyword>
<evidence type="ECO:0000313" key="17">
    <source>
        <dbReference type="EMBL" id="SFR93580.1"/>
    </source>
</evidence>
<evidence type="ECO:0000259" key="16">
    <source>
        <dbReference type="PROSITE" id="PS50885"/>
    </source>
</evidence>
<comment type="subcellular location">
    <subcellularLocation>
        <location evidence="2">Cell membrane</location>
        <topology evidence="2">Multi-pass membrane protein</topology>
    </subcellularLocation>
</comment>
<accession>A0A1I6KRN7</accession>
<evidence type="ECO:0000256" key="1">
    <source>
        <dbReference type="ARBA" id="ARBA00000085"/>
    </source>
</evidence>
<dbReference type="CDD" id="cd06225">
    <property type="entry name" value="HAMP"/>
    <property type="match status" value="1"/>
</dbReference>
<feature type="transmembrane region" description="Helical" evidence="14">
    <location>
        <begin position="139"/>
        <end position="164"/>
    </location>
</feature>
<keyword evidence="7 14" id="KW-0812">Transmembrane</keyword>
<dbReference type="PROSITE" id="PS50885">
    <property type="entry name" value="HAMP"/>
    <property type="match status" value="1"/>
</dbReference>
<sequence length="478" mass="54655">MRSVRTKLWIWIMALIAIIFVLLWMFQIVFLEKFYLTLELGTVTKNINQIVNEINNLNSLTEIRESTYIMEEMDTLIYEKQLSLVIIDSSFNNVYQASYGSGSNMPGAMKEPVAKAEESALKGTVYREKVIHPKFNYHFMIYGVPVYKGEYISGAMIAIIPLASVEETKQILKTQLLIIVSILFVVSIVTAFILARSFTNPILQISNMAETYAYGNFEKRIENSRNDEIGQLAKRMNEMGEALVRNEVLQKELIANVSHELRTPLSLIRGYAEIIRDVTGDNQEKREKQIGIIIEETQRLSEIVEDILSLSQMQSGTIILECEKFYLSEMLYQMKERFELQQEKRELNIYSLIKEEAAVVGDKKRIQQVFYNLIANAFSHSPETENVEIRISETESRIKIEVIDQGEGIAKEDLGHVFERYYKGKSVNGKKHSGTGLGLAIVKSILEMHQSAYGVESELGKGTIFWFVLNKADSHTSF</sequence>
<dbReference type="InterPro" id="IPR036890">
    <property type="entry name" value="HATPase_C_sf"/>
</dbReference>
<evidence type="ECO:0000313" key="18">
    <source>
        <dbReference type="Proteomes" id="UP000199659"/>
    </source>
</evidence>
<dbReference type="FunFam" id="1.10.287.130:FF:000001">
    <property type="entry name" value="Two-component sensor histidine kinase"/>
    <property type="match status" value="1"/>
</dbReference>
<dbReference type="Pfam" id="PF00512">
    <property type="entry name" value="HisKA"/>
    <property type="match status" value="1"/>
</dbReference>
<keyword evidence="13 14" id="KW-0472">Membrane</keyword>
<evidence type="ECO:0000256" key="10">
    <source>
        <dbReference type="ARBA" id="ARBA00022840"/>
    </source>
</evidence>
<dbReference type="Proteomes" id="UP000199659">
    <property type="component" value="Unassembled WGS sequence"/>
</dbReference>
<dbReference type="Pfam" id="PF00672">
    <property type="entry name" value="HAMP"/>
    <property type="match status" value="1"/>
</dbReference>
<dbReference type="SUPFAM" id="SSF55874">
    <property type="entry name" value="ATPase domain of HSP90 chaperone/DNA topoisomerase II/histidine kinase"/>
    <property type="match status" value="1"/>
</dbReference>
<dbReference type="PROSITE" id="PS50109">
    <property type="entry name" value="HIS_KIN"/>
    <property type="match status" value="1"/>
</dbReference>
<dbReference type="InterPro" id="IPR003594">
    <property type="entry name" value="HATPase_dom"/>
</dbReference>
<dbReference type="GO" id="GO:0005524">
    <property type="term" value="F:ATP binding"/>
    <property type="evidence" value="ECO:0007669"/>
    <property type="project" value="UniProtKB-KW"/>
</dbReference>
<dbReference type="RefSeq" id="WP_092561458.1">
    <property type="nucleotide sequence ID" value="NZ_FOYZ01000010.1"/>
</dbReference>
<feature type="domain" description="HAMP" evidence="16">
    <location>
        <begin position="196"/>
        <end position="248"/>
    </location>
</feature>
<dbReference type="SMART" id="SM00387">
    <property type="entry name" value="HATPase_c"/>
    <property type="match status" value="1"/>
</dbReference>
<dbReference type="GO" id="GO:0000155">
    <property type="term" value="F:phosphorelay sensor kinase activity"/>
    <property type="evidence" value="ECO:0007669"/>
    <property type="project" value="InterPro"/>
</dbReference>
<dbReference type="Gene3D" id="3.30.565.10">
    <property type="entry name" value="Histidine kinase-like ATPase, C-terminal domain"/>
    <property type="match status" value="1"/>
</dbReference>
<keyword evidence="4" id="KW-1003">Cell membrane</keyword>
<dbReference type="EC" id="2.7.13.3" evidence="3"/>
<dbReference type="InterPro" id="IPR050398">
    <property type="entry name" value="HssS/ArlS-like"/>
</dbReference>
<feature type="transmembrane region" description="Helical" evidence="14">
    <location>
        <begin position="9"/>
        <end position="30"/>
    </location>
</feature>
<dbReference type="STRING" id="37658.SAMN05661086_02594"/>
<evidence type="ECO:0000256" key="14">
    <source>
        <dbReference type="SAM" id="Phobius"/>
    </source>
</evidence>
<gene>
    <name evidence="17" type="ORF">SAMN05661086_02594</name>
</gene>
<dbReference type="CDD" id="cd00082">
    <property type="entry name" value="HisKA"/>
    <property type="match status" value="1"/>
</dbReference>
<dbReference type="SUPFAM" id="SSF158472">
    <property type="entry name" value="HAMP domain-like"/>
    <property type="match status" value="1"/>
</dbReference>
<evidence type="ECO:0000259" key="15">
    <source>
        <dbReference type="PROSITE" id="PS50109"/>
    </source>
</evidence>
<evidence type="ECO:0000256" key="2">
    <source>
        <dbReference type="ARBA" id="ARBA00004651"/>
    </source>
</evidence>
<keyword evidence="10" id="KW-0067">ATP-binding</keyword>
<dbReference type="InterPro" id="IPR004358">
    <property type="entry name" value="Sig_transdc_His_kin-like_C"/>
</dbReference>
<dbReference type="FunFam" id="3.30.565.10:FF:000006">
    <property type="entry name" value="Sensor histidine kinase WalK"/>
    <property type="match status" value="1"/>
</dbReference>
<dbReference type="Gene3D" id="1.10.287.130">
    <property type="match status" value="1"/>
</dbReference>